<evidence type="ECO:0000256" key="1">
    <source>
        <dbReference type="ARBA" id="ARBA00009034"/>
    </source>
</evidence>
<protein>
    <submittedName>
        <fullName evidence="3">Insulin</fullName>
    </submittedName>
</protein>
<name>A0AAV4A7U7_9GAST</name>
<comment type="similarity">
    <text evidence="1">Belongs to the insulin family.</text>
</comment>
<feature type="signal peptide" evidence="2">
    <location>
        <begin position="1"/>
        <end position="26"/>
    </location>
</feature>
<dbReference type="InterPro" id="IPR036438">
    <property type="entry name" value="Insulin-like_sf"/>
</dbReference>
<gene>
    <name evidence="3" type="ORF">PoB_002981300</name>
</gene>
<sequence>MTAPACGSTCLLVVLMVLLCSTLVPAFMFKCAIGQVETHPGIYACGNSKLDAMENICESLGKGRFKRDATSLTDFNKGGMFESITLKKREASNFLVKRYTRASYEYFLCECCIFNCDMHELAEYCPK</sequence>
<comment type="caution">
    <text evidence="3">The sequence shown here is derived from an EMBL/GenBank/DDBJ whole genome shotgun (WGS) entry which is preliminary data.</text>
</comment>
<dbReference type="Gene3D" id="1.10.100.10">
    <property type="entry name" value="Insulin-like"/>
    <property type="match status" value="1"/>
</dbReference>
<keyword evidence="2" id="KW-0732">Signal</keyword>
<dbReference type="PROSITE" id="PS00262">
    <property type="entry name" value="INSULIN"/>
    <property type="match status" value="1"/>
</dbReference>
<accession>A0AAV4A7U7</accession>
<reference evidence="3 4" key="1">
    <citation type="journal article" date="2021" name="Elife">
        <title>Chloroplast acquisition without the gene transfer in kleptoplastic sea slugs, Plakobranchus ocellatus.</title>
        <authorList>
            <person name="Maeda T."/>
            <person name="Takahashi S."/>
            <person name="Yoshida T."/>
            <person name="Shimamura S."/>
            <person name="Takaki Y."/>
            <person name="Nagai Y."/>
            <person name="Toyoda A."/>
            <person name="Suzuki Y."/>
            <person name="Arimoto A."/>
            <person name="Ishii H."/>
            <person name="Satoh N."/>
            <person name="Nishiyama T."/>
            <person name="Hasebe M."/>
            <person name="Maruyama T."/>
            <person name="Minagawa J."/>
            <person name="Obokata J."/>
            <person name="Shigenobu S."/>
        </authorList>
    </citation>
    <scope>NUCLEOTIDE SEQUENCE [LARGE SCALE GENOMIC DNA]</scope>
</reference>
<dbReference type="EMBL" id="BLXT01003724">
    <property type="protein sequence ID" value="GFO03308.1"/>
    <property type="molecule type" value="Genomic_DNA"/>
</dbReference>
<evidence type="ECO:0000313" key="3">
    <source>
        <dbReference type="EMBL" id="GFO03308.1"/>
    </source>
</evidence>
<dbReference type="SUPFAM" id="SSF56994">
    <property type="entry name" value="Insulin-like"/>
    <property type="match status" value="1"/>
</dbReference>
<evidence type="ECO:0000313" key="4">
    <source>
        <dbReference type="Proteomes" id="UP000735302"/>
    </source>
</evidence>
<evidence type="ECO:0000256" key="2">
    <source>
        <dbReference type="SAM" id="SignalP"/>
    </source>
</evidence>
<dbReference type="InterPro" id="IPR022353">
    <property type="entry name" value="Insulin_CS"/>
</dbReference>
<feature type="chain" id="PRO_5043674457" evidence="2">
    <location>
        <begin position="27"/>
        <end position="127"/>
    </location>
</feature>
<dbReference type="Proteomes" id="UP000735302">
    <property type="component" value="Unassembled WGS sequence"/>
</dbReference>
<proteinExistence type="inferred from homology"/>
<organism evidence="3 4">
    <name type="scientific">Plakobranchus ocellatus</name>
    <dbReference type="NCBI Taxonomy" id="259542"/>
    <lineage>
        <taxon>Eukaryota</taxon>
        <taxon>Metazoa</taxon>
        <taxon>Spiralia</taxon>
        <taxon>Lophotrochozoa</taxon>
        <taxon>Mollusca</taxon>
        <taxon>Gastropoda</taxon>
        <taxon>Heterobranchia</taxon>
        <taxon>Euthyneura</taxon>
        <taxon>Panpulmonata</taxon>
        <taxon>Sacoglossa</taxon>
        <taxon>Placobranchoidea</taxon>
        <taxon>Plakobranchidae</taxon>
        <taxon>Plakobranchus</taxon>
    </lineage>
</organism>
<keyword evidence="4" id="KW-1185">Reference proteome</keyword>
<dbReference type="AlphaFoldDB" id="A0AAV4A7U7"/>